<keyword evidence="6" id="KW-0418">Kinase</keyword>
<proteinExistence type="inferred from homology"/>
<dbReference type="EC" id="2.7.1.108" evidence="3"/>
<keyword evidence="5 11" id="KW-0812">Transmembrane</keyword>
<keyword evidence="13" id="KW-1185">Reference proteome</keyword>
<name>A0A9P6J3W2_9FUNG</name>
<evidence type="ECO:0000256" key="2">
    <source>
        <dbReference type="ARBA" id="ARBA00010794"/>
    </source>
</evidence>
<dbReference type="EMBL" id="JAAAHW010006410">
    <property type="protein sequence ID" value="KAF9961543.1"/>
    <property type="molecule type" value="Genomic_DNA"/>
</dbReference>
<dbReference type="PANTHER" id="PTHR13205:SF15">
    <property type="entry name" value="DOLICHOL KINASE"/>
    <property type="match status" value="1"/>
</dbReference>
<feature type="region of interest" description="Disordered" evidence="10">
    <location>
        <begin position="393"/>
        <end position="439"/>
    </location>
</feature>
<evidence type="ECO:0000256" key="1">
    <source>
        <dbReference type="ARBA" id="ARBA00004477"/>
    </source>
</evidence>
<dbReference type="Proteomes" id="UP000749646">
    <property type="component" value="Unassembled WGS sequence"/>
</dbReference>
<comment type="subcellular location">
    <subcellularLocation>
        <location evidence="1">Endoplasmic reticulum membrane</location>
        <topology evidence="1">Multi-pass membrane protein</topology>
    </subcellularLocation>
</comment>
<evidence type="ECO:0000313" key="12">
    <source>
        <dbReference type="EMBL" id="KAF9961543.1"/>
    </source>
</evidence>
<protein>
    <recommendedName>
        <fullName evidence="3">dolichol kinase</fullName>
        <ecNumber evidence="3">2.7.1.108</ecNumber>
    </recommendedName>
</protein>
<sequence length="761" mass="83441">MPSSIKADSYETPLLQEHTGCRDTNTGYVSENNSNGHSTQTTVNGRLTGLTMRHQDSNNQRSRPKSMDYSQKSVGTTEFMQQTTSVSWTSGSLPFGTTSKGGGQCQVKGNCTPMQSRRQANLLRVRIERGLMVGMALLAGYRMMISEYNSSHGPRNSTTSLRIPLSQSSDEQPHQDAVNGLARSAWALGAGFIMLALVHALFLTAHDHRLQFPIHNKNLPLQPLRKRSSRYLNMSTPQAVVTAAVAAESEEDSEDDEVLQRDIVAEIQQESLFQNQEAMQGTNGGTTEPIGSWQSRLCRSADLAIPQWRVWGSEAHWYRKGADNGSIFATVLVPVVLAAKFVQTVTDKQLSTESNGIRTAESVLSNMAFSLIFGVSILVHSLLLKVFDQIGTGSKSPHHSRKSSRSTIFDSSFLPPSMMTSSTPSTCMSTNNLSTTTTSGLSLKHIPSYRQQQAISSPSSPSSPSLSAASSVPSSVVQALQAHQQQQRRQQEFQEAFMFSTDQLHHPSLLTVSSGTDKSSDREEIWIIALGFGGAYTCLITLLARFKMIPGLENTGAGMVMLSQSLFQMLLIGSAFLFRRSFTFGELVILTQVVTLLIHETLIFNFMTPAQSPPGTVMEHPEFIFLLTLVIGMLFIGVVLTPVLMYCRRLAQLPTKGASPTTLQKREFKKKMFAGVVYTGLVAIVLGIIMPRCERVLGQNPFLWLIEFMLMTRIFTTAPSELQRPGQSPASGSPMSASDIKFGLEALMGARIGWSRLGLCL</sequence>
<keyword evidence="7" id="KW-0256">Endoplasmic reticulum</keyword>
<feature type="region of interest" description="Disordered" evidence="10">
    <location>
        <begin position="53"/>
        <end position="72"/>
    </location>
</feature>
<dbReference type="GO" id="GO:0005789">
    <property type="term" value="C:endoplasmic reticulum membrane"/>
    <property type="evidence" value="ECO:0007669"/>
    <property type="project" value="UniProtKB-SubCell"/>
</dbReference>
<evidence type="ECO:0000256" key="10">
    <source>
        <dbReference type="SAM" id="MobiDB-lite"/>
    </source>
</evidence>
<dbReference type="OrthoDB" id="377083at2759"/>
<comment type="similarity">
    <text evidence="2">Belongs to the polyprenol kinase family.</text>
</comment>
<gene>
    <name evidence="12" type="ORF">BGZ65_010520</name>
</gene>
<dbReference type="PANTHER" id="PTHR13205">
    <property type="entry name" value="TRANSMEMBRANE PROTEIN 15-RELATED"/>
    <property type="match status" value="1"/>
</dbReference>
<dbReference type="InterPro" id="IPR032974">
    <property type="entry name" value="Polypren_kinase"/>
</dbReference>
<organism evidence="12 13">
    <name type="scientific">Modicella reniformis</name>
    <dbReference type="NCBI Taxonomy" id="1440133"/>
    <lineage>
        <taxon>Eukaryota</taxon>
        <taxon>Fungi</taxon>
        <taxon>Fungi incertae sedis</taxon>
        <taxon>Mucoromycota</taxon>
        <taxon>Mortierellomycotina</taxon>
        <taxon>Mortierellomycetes</taxon>
        <taxon>Mortierellales</taxon>
        <taxon>Mortierellaceae</taxon>
        <taxon>Modicella</taxon>
    </lineage>
</organism>
<evidence type="ECO:0000256" key="3">
    <source>
        <dbReference type="ARBA" id="ARBA00012132"/>
    </source>
</evidence>
<feature type="transmembrane region" description="Helical" evidence="11">
    <location>
        <begin position="584"/>
        <end position="604"/>
    </location>
</feature>
<keyword evidence="9 11" id="KW-0472">Membrane</keyword>
<keyword evidence="4" id="KW-0808">Transferase</keyword>
<feature type="transmembrane region" description="Helical" evidence="11">
    <location>
        <begin position="127"/>
        <end position="145"/>
    </location>
</feature>
<feature type="transmembrane region" description="Helical" evidence="11">
    <location>
        <begin position="363"/>
        <end position="387"/>
    </location>
</feature>
<feature type="transmembrane region" description="Helical" evidence="11">
    <location>
        <begin position="525"/>
        <end position="544"/>
    </location>
</feature>
<evidence type="ECO:0000256" key="11">
    <source>
        <dbReference type="SAM" id="Phobius"/>
    </source>
</evidence>
<evidence type="ECO:0000256" key="5">
    <source>
        <dbReference type="ARBA" id="ARBA00022692"/>
    </source>
</evidence>
<feature type="compositionally biased region" description="Low complexity" evidence="10">
    <location>
        <begin position="411"/>
        <end position="439"/>
    </location>
</feature>
<comment type="caution">
    <text evidence="12">The sequence shown here is derived from an EMBL/GenBank/DDBJ whole genome shotgun (WGS) entry which is preliminary data.</text>
</comment>
<feature type="transmembrane region" description="Helical" evidence="11">
    <location>
        <begin position="672"/>
        <end position="690"/>
    </location>
</feature>
<feature type="transmembrane region" description="Helical" evidence="11">
    <location>
        <begin position="185"/>
        <end position="205"/>
    </location>
</feature>
<evidence type="ECO:0000256" key="7">
    <source>
        <dbReference type="ARBA" id="ARBA00022824"/>
    </source>
</evidence>
<feature type="region of interest" description="Disordered" evidence="10">
    <location>
        <begin position="1"/>
        <end position="22"/>
    </location>
</feature>
<reference evidence="12" key="1">
    <citation type="journal article" date="2020" name="Fungal Divers.">
        <title>Resolving the Mortierellaceae phylogeny through synthesis of multi-gene phylogenetics and phylogenomics.</title>
        <authorList>
            <person name="Vandepol N."/>
            <person name="Liber J."/>
            <person name="Desiro A."/>
            <person name="Na H."/>
            <person name="Kennedy M."/>
            <person name="Barry K."/>
            <person name="Grigoriev I.V."/>
            <person name="Miller A.N."/>
            <person name="O'Donnell K."/>
            <person name="Stajich J.E."/>
            <person name="Bonito G."/>
        </authorList>
    </citation>
    <scope>NUCLEOTIDE SEQUENCE</scope>
    <source>
        <strain evidence="12">MES-2147</strain>
    </source>
</reference>
<feature type="transmembrane region" description="Helical" evidence="11">
    <location>
        <begin position="624"/>
        <end position="647"/>
    </location>
</feature>
<evidence type="ECO:0000256" key="8">
    <source>
        <dbReference type="ARBA" id="ARBA00022989"/>
    </source>
</evidence>
<evidence type="ECO:0000256" key="9">
    <source>
        <dbReference type="ARBA" id="ARBA00023136"/>
    </source>
</evidence>
<feature type="non-terminal residue" evidence="12">
    <location>
        <position position="1"/>
    </location>
</feature>
<feature type="transmembrane region" description="Helical" evidence="11">
    <location>
        <begin position="556"/>
        <end position="577"/>
    </location>
</feature>
<evidence type="ECO:0000313" key="13">
    <source>
        <dbReference type="Proteomes" id="UP000749646"/>
    </source>
</evidence>
<dbReference type="AlphaFoldDB" id="A0A9P6J3W2"/>
<accession>A0A9P6J3W2</accession>
<dbReference type="GO" id="GO:0043048">
    <property type="term" value="P:dolichyl monophosphate biosynthetic process"/>
    <property type="evidence" value="ECO:0007669"/>
    <property type="project" value="TreeGrafter"/>
</dbReference>
<keyword evidence="8 11" id="KW-1133">Transmembrane helix</keyword>
<evidence type="ECO:0000256" key="6">
    <source>
        <dbReference type="ARBA" id="ARBA00022777"/>
    </source>
</evidence>
<feature type="transmembrane region" description="Helical" evidence="11">
    <location>
        <begin position="325"/>
        <end position="343"/>
    </location>
</feature>
<dbReference type="GO" id="GO:0004168">
    <property type="term" value="F:dolichol kinase activity"/>
    <property type="evidence" value="ECO:0007669"/>
    <property type="project" value="UniProtKB-EC"/>
</dbReference>
<evidence type="ECO:0000256" key="4">
    <source>
        <dbReference type="ARBA" id="ARBA00022679"/>
    </source>
</evidence>